<dbReference type="InterPro" id="IPR036908">
    <property type="entry name" value="RlpA-like_sf"/>
</dbReference>
<dbReference type="Proteomes" id="UP001231189">
    <property type="component" value="Unassembled WGS sequence"/>
</dbReference>
<name>A0AAD8RQT6_LOLMU</name>
<evidence type="ECO:0000313" key="4">
    <source>
        <dbReference type="EMBL" id="KAK1629945.1"/>
    </source>
</evidence>
<feature type="chain" id="PRO_5042268017" description="Expansin-like EG45 domain-containing protein" evidence="2">
    <location>
        <begin position="28"/>
        <end position="251"/>
    </location>
</feature>
<feature type="domain" description="Expansin-like EG45" evidence="3">
    <location>
        <begin position="63"/>
        <end position="96"/>
    </location>
</feature>
<dbReference type="InterPro" id="IPR007118">
    <property type="entry name" value="Expan_Lol_pI"/>
</dbReference>
<dbReference type="Gene3D" id="2.40.40.10">
    <property type="entry name" value="RlpA-like domain"/>
    <property type="match status" value="1"/>
</dbReference>
<dbReference type="PANTHER" id="PTHR31692">
    <property type="entry name" value="EXPANSIN-B3"/>
    <property type="match status" value="1"/>
</dbReference>
<dbReference type="PRINTS" id="PR01225">
    <property type="entry name" value="EXPANSNFAMLY"/>
</dbReference>
<feature type="region of interest" description="Disordered" evidence="1">
    <location>
        <begin position="229"/>
        <end position="251"/>
    </location>
</feature>
<feature type="signal peptide" evidence="2">
    <location>
        <begin position="1"/>
        <end position="27"/>
    </location>
</feature>
<feature type="compositionally biased region" description="Basic residues" evidence="1">
    <location>
        <begin position="130"/>
        <end position="156"/>
    </location>
</feature>
<comment type="caution">
    <text evidence="4">The sequence shown here is derived from an EMBL/GenBank/DDBJ whole genome shotgun (WGS) entry which is preliminary data.</text>
</comment>
<evidence type="ECO:0000256" key="1">
    <source>
        <dbReference type="SAM" id="MobiDB-lite"/>
    </source>
</evidence>
<dbReference type="PANTHER" id="PTHR31692:SF19">
    <property type="entry name" value="EXPANSIN-B2"/>
    <property type="match status" value="1"/>
</dbReference>
<dbReference type="GO" id="GO:0005576">
    <property type="term" value="C:extracellular region"/>
    <property type="evidence" value="ECO:0007669"/>
    <property type="project" value="InterPro"/>
</dbReference>
<evidence type="ECO:0000256" key="2">
    <source>
        <dbReference type="SAM" id="SignalP"/>
    </source>
</evidence>
<protein>
    <recommendedName>
        <fullName evidence="3">Expansin-like EG45 domain-containing protein</fullName>
    </recommendedName>
</protein>
<dbReference type="AlphaFoldDB" id="A0AAD8RQT6"/>
<organism evidence="4 5">
    <name type="scientific">Lolium multiflorum</name>
    <name type="common">Italian ryegrass</name>
    <name type="synonym">Lolium perenne subsp. multiflorum</name>
    <dbReference type="NCBI Taxonomy" id="4521"/>
    <lineage>
        <taxon>Eukaryota</taxon>
        <taxon>Viridiplantae</taxon>
        <taxon>Streptophyta</taxon>
        <taxon>Embryophyta</taxon>
        <taxon>Tracheophyta</taxon>
        <taxon>Spermatophyta</taxon>
        <taxon>Magnoliopsida</taxon>
        <taxon>Liliopsida</taxon>
        <taxon>Poales</taxon>
        <taxon>Poaceae</taxon>
        <taxon>BOP clade</taxon>
        <taxon>Pooideae</taxon>
        <taxon>Poodae</taxon>
        <taxon>Poeae</taxon>
        <taxon>Poeae Chloroplast Group 2 (Poeae type)</taxon>
        <taxon>Loliodinae</taxon>
        <taxon>Loliinae</taxon>
        <taxon>Lolium</taxon>
    </lineage>
</organism>
<gene>
    <name evidence="4" type="ORF">QYE76_004260</name>
</gene>
<evidence type="ECO:0000259" key="3">
    <source>
        <dbReference type="PROSITE" id="PS50842"/>
    </source>
</evidence>
<feature type="region of interest" description="Disordered" evidence="1">
    <location>
        <begin position="98"/>
        <end position="156"/>
    </location>
</feature>
<proteinExistence type="predicted"/>
<evidence type="ECO:0000313" key="5">
    <source>
        <dbReference type="Proteomes" id="UP001231189"/>
    </source>
</evidence>
<accession>A0AAD8RQT6</accession>
<dbReference type="EMBL" id="JAUUTY010000005">
    <property type="protein sequence ID" value="KAK1629945.1"/>
    <property type="molecule type" value="Genomic_DNA"/>
</dbReference>
<dbReference type="SUPFAM" id="SSF50685">
    <property type="entry name" value="Barwin-like endoglucanases"/>
    <property type="match status" value="1"/>
</dbReference>
<dbReference type="PROSITE" id="PS50842">
    <property type="entry name" value="EXPANSIN_EG45"/>
    <property type="match status" value="1"/>
</dbReference>
<keyword evidence="5" id="KW-1185">Reference proteome</keyword>
<dbReference type="InterPro" id="IPR007112">
    <property type="entry name" value="Expansin/allergen_DPBB_dom"/>
</dbReference>
<reference evidence="4" key="1">
    <citation type="submission" date="2023-07" db="EMBL/GenBank/DDBJ databases">
        <title>A chromosome-level genome assembly of Lolium multiflorum.</title>
        <authorList>
            <person name="Chen Y."/>
            <person name="Copetti D."/>
            <person name="Kolliker R."/>
            <person name="Studer B."/>
        </authorList>
    </citation>
    <scope>NUCLEOTIDE SEQUENCE</scope>
    <source>
        <strain evidence="4">02402/16</strain>
        <tissue evidence="4">Leaf</tissue>
    </source>
</reference>
<sequence length="251" mass="25764">MAGVTSNGAVALVVVALLSLVVPSVHSAVDYGVSAARSYNSGWLPAKATWYGRPNGAGPDDNGGACGFKNVNHYPLSAMTSCGNEPLFQGGAGCGTWSAASSAAPPRGGDETRGRAGGASEKVLPPWRARAARGRGRRGRHATPARRAGRSPRRFGRARERSWGAVVGWCGGAAWSARGAGARRAGTARRRPAGGVARAGPELAVRARAGAETELLYAAATHAAARVHAPAGACRARPRRTSGRLCRGQPR</sequence>
<keyword evidence="2" id="KW-0732">Signal</keyword>